<evidence type="ECO:0000313" key="2">
    <source>
        <dbReference type="EMBL" id="EMT72396.1"/>
    </source>
</evidence>
<protein>
    <submittedName>
        <fullName evidence="2">Uncharacterized protein</fullName>
    </submittedName>
</protein>
<evidence type="ECO:0000256" key="1">
    <source>
        <dbReference type="SAM" id="Phobius"/>
    </source>
</evidence>
<dbReference type="HOGENOM" id="CLU_471752_0_0_1"/>
<dbReference type="Proteomes" id="UP000016929">
    <property type="component" value="Unassembled WGS sequence"/>
</dbReference>
<keyword evidence="1" id="KW-1133">Transmembrane helix</keyword>
<dbReference type="OrthoDB" id="3522351at2759"/>
<proteinExistence type="predicted"/>
<gene>
    <name evidence="2" type="ORF">FOC4_g10001545</name>
</gene>
<feature type="non-terminal residue" evidence="2">
    <location>
        <position position="1"/>
    </location>
</feature>
<name>N1S476_FUSC4</name>
<keyword evidence="1" id="KW-0472">Membrane</keyword>
<dbReference type="EMBL" id="KB726269">
    <property type="protein sequence ID" value="EMT72396.1"/>
    <property type="molecule type" value="Genomic_DNA"/>
</dbReference>
<dbReference type="AlphaFoldDB" id="N1S476"/>
<feature type="transmembrane region" description="Helical" evidence="1">
    <location>
        <begin position="490"/>
        <end position="515"/>
    </location>
</feature>
<sequence>VHGSIIASLIGIIKKISKSISGKYNAYKQRTPLQRPPLLLTNQGMALQLLCQSVLITTICALWHQSNTNNGLVTVGDSPDPSFDSRGFHPPPILSSSIVWATVPAWIVSAYSSLWSAMLDSLKKVYLLLELEKENQKHLPCVQILARFWERVSHHQSTQSQSTPQTKHSTIGKTLLLDYGEWPVINGIRAVLVGHVLLGFCLLLRAALWTAGGLTAAIFATTLVPSETPATLYSTQYFDEYLGWDEGRGASNSSITPAFDIAYSSIVNCTIATEDDLVKIGGISLDLEEGDELDSAQLRFGFQSDGCSVSKWFTITNNTLQYARTWSADCGLSSGRARFGMFSGVFNATERFRLSSLTVITCQPLVYKSSVTLEMSFRNNTANPKVIRFSETSKQQIWPFFLFNWLRIIPRYSVFDPTVYNDMDTFSRLVIGLASREPTLNTLPEKQQIANSFGIVFTALFSNFVTLQGYSNAPKREIISTLSRLKLRLFVVKSAALAIVVILATTFITTVILAISLHRNRHIISPYMDLLLGTAVLLRNGNSSGLESFLDDLVNSGNTLSPGLNSIDIVKLAKRRPDLKDYIVWAEGTPRTLHIKRP</sequence>
<keyword evidence="1" id="KW-0812">Transmembrane</keyword>
<organism evidence="2 3">
    <name type="scientific">Fusarium oxysporum f. sp. cubense (strain race 4)</name>
    <name type="common">Panama disease fungus</name>
    <dbReference type="NCBI Taxonomy" id="2502994"/>
    <lineage>
        <taxon>Eukaryota</taxon>
        <taxon>Fungi</taxon>
        <taxon>Dikarya</taxon>
        <taxon>Ascomycota</taxon>
        <taxon>Pezizomycotina</taxon>
        <taxon>Sordariomycetes</taxon>
        <taxon>Hypocreomycetidae</taxon>
        <taxon>Hypocreales</taxon>
        <taxon>Nectriaceae</taxon>
        <taxon>Fusarium</taxon>
        <taxon>Fusarium oxysporum species complex</taxon>
    </lineage>
</organism>
<accession>N1S476</accession>
<reference evidence="3" key="2">
    <citation type="journal article" date="2014" name="PLoS ONE">
        <title>Genome and Transcriptome Analysis of the Fungal Pathogen Fusarium oxysporum f. sp. cubense Causing Banana Vascular Wilt Disease.</title>
        <authorList>
            <person name="Guo L."/>
            <person name="Han L."/>
            <person name="Yang L."/>
            <person name="Zeng H."/>
            <person name="Fan D."/>
            <person name="Zhu Y."/>
            <person name="Feng Y."/>
            <person name="Wang G."/>
            <person name="Peng C."/>
            <person name="Jiang X."/>
            <person name="Zhou D."/>
            <person name="Ni P."/>
            <person name="Liang C."/>
            <person name="Liu L."/>
            <person name="Wang J."/>
            <person name="Mao C."/>
            <person name="Fang X."/>
            <person name="Peng M."/>
            <person name="Huang J."/>
        </authorList>
    </citation>
    <scope>NUCLEOTIDE SEQUENCE [LARGE SCALE GENOMIC DNA]</scope>
    <source>
        <strain evidence="3">race 4</strain>
    </source>
</reference>
<evidence type="ECO:0000313" key="3">
    <source>
        <dbReference type="Proteomes" id="UP000016929"/>
    </source>
</evidence>
<reference evidence="3" key="1">
    <citation type="submission" date="2012-09" db="EMBL/GenBank/DDBJ databases">
        <title>Genome sequencing and comparative transcriptomics of race 1 and race 4 of banana pathogen: Fusarium oxysporum f. sp. cubense.</title>
        <authorList>
            <person name="Fang X."/>
            <person name="Huang J."/>
        </authorList>
    </citation>
    <scope>NUCLEOTIDE SEQUENCE [LARGE SCALE GENOMIC DNA]</scope>
    <source>
        <strain evidence="3">race 4</strain>
    </source>
</reference>
<keyword evidence="3" id="KW-1185">Reference proteome</keyword>